<dbReference type="OrthoDB" id="9810759at2"/>
<dbReference type="Proteomes" id="UP000436483">
    <property type="component" value="Unassembled WGS sequence"/>
</dbReference>
<dbReference type="EMBL" id="WURB01000002">
    <property type="protein sequence ID" value="MXQ10529.1"/>
    <property type="molecule type" value="Genomic_DNA"/>
</dbReference>
<feature type="transmembrane region" description="Helical" evidence="9">
    <location>
        <begin position="276"/>
        <end position="295"/>
    </location>
</feature>
<keyword evidence="12" id="KW-1185">Reference proteome</keyword>
<proteinExistence type="predicted"/>
<name>A0A7X3MNY4_9HYPH</name>
<evidence type="ECO:0000313" key="11">
    <source>
        <dbReference type="EMBL" id="MXQ10529.1"/>
    </source>
</evidence>
<feature type="domain" description="Cation/H+ exchanger transmembrane" evidence="10">
    <location>
        <begin position="17"/>
        <end position="390"/>
    </location>
</feature>
<dbReference type="PANTHER" id="PTHR32507">
    <property type="entry name" value="NA(+)/H(+) ANTIPORTER 1"/>
    <property type="match status" value="1"/>
</dbReference>
<keyword evidence="4" id="KW-1003">Cell membrane</keyword>
<feature type="transmembrane region" description="Helical" evidence="9">
    <location>
        <begin position="366"/>
        <end position="385"/>
    </location>
</feature>
<evidence type="ECO:0000256" key="5">
    <source>
        <dbReference type="ARBA" id="ARBA00022692"/>
    </source>
</evidence>
<feature type="transmembrane region" description="Helical" evidence="9">
    <location>
        <begin position="122"/>
        <end position="144"/>
    </location>
</feature>
<dbReference type="NCBIfam" id="NF003716">
    <property type="entry name" value="PRK05326.1-3"/>
    <property type="match status" value="1"/>
</dbReference>
<accession>A0A7X3MNY4</accession>
<evidence type="ECO:0000256" key="6">
    <source>
        <dbReference type="ARBA" id="ARBA00022989"/>
    </source>
</evidence>
<organism evidence="11 12">
    <name type="scientific">Microvirga makkahensis</name>
    <dbReference type="NCBI Taxonomy" id="1128670"/>
    <lineage>
        <taxon>Bacteria</taxon>
        <taxon>Pseudomonadati</taxon>
        <taxon>Pseudomonadota</taxon>
        <taxon>Alphaproteobacteria</taxon>
        <taxon>Hyphomicrobiales</taxon>
        <taxon>Methylobacteriaceae</taxon>
        <taxon>Microvirga</taxon>
    </lineage>
</organism>
<feature type="transmembrane region" description="Helical" evidence="9">
    <location>
        <begin position="165"/>
        <end position="186"/>
    </location>
</feature>
<protein>
    <submittedName>
        <fullName evidence="11">Potassium/proton antiporter</fullName>
    </submittedName>
</protein>
<feature type="transmembrane region" description="Helical" evidence="9">
    <location>
        <begin position="89"/>
        <end position="116"/>
    </location>
</feature>
<evidence type="ECO:0000256" key="4">
    <source>
        <dbReference type="ARBA" id="ARBA00022475"/>
    </source>
</evidence>
<gene>
    <name evidence="11" type="ORF">GR328_03480</name>
</gene>
<keyword evidence="2" id="KW-0813">Transport</keyword>
<keyword evidence="6 9" id="KW-1133">Transmembrane helix</keyword>
<keyword evidence="5 9" id="KW-0812">Transmembrane</keyword>
<keyword evidence="8 9" id="KW-0472">Membrane</keyword>
<evidence type="ECO:0000256" key="7">
    <source>
        <dbReference type="ARBA" id="ARBA00023065"/>
    </source>
</evidence>
<dbReference type="Gene3D" id="1.20.1530.20">
    <property type="match status" value="1"/>
</dbReference>
<feature type="transmembrane region" description="Helical" evidence="9">
    <location>
        <begin position="6"/>
        <end position="26"/>
    </location>
</feature>
<reference evidence="11 12" key="2">
    <citation type="submission" date="2020-01" db="EMBL/GenBank/DDBJ databases">
        <title>Microvirga sp. nov., an arsenate reduction bacterium isolated from Tibet hotspring sediments.</title>
        <authorList>
            <person name="Xian W.-D."/>
            <person name="Li W.-J."/>
        </authorList>
    </citation>
    <scope>NUCLEOTIDE SEQUENCE [LARGE SCALE GENOMIC DNA]</scope>
    <source>
        <strain evidence="11 12">KCTC 23863</strain>
    </source>
</reference>
<dbReference type="PANTHER" id="PTHR32507:SF7">
    <property type="entry name" value="K(+)_H(+) ANTIPORTER NHAP2"/>
    <property type="match status" value="1"/>
</dbReference>
<evidence type="ECO:0000256" key="2">
    <source>
        <dbReference type="ARBA" id="ARBA00022448"/>
    </source>
</evidence>
<evidence type="ECO:0000256" key="1">
    <source>
        <dbReference type="ARBA" id="ARBA00004651"/>
    </source>
</evidence>
<reference evidence="11 12" key="1">
    <citation type="submission" date="2019-12" db="EMBL/GenBank/DDBJ databases">
        <authorList>
            <person name="Yuan C.-G."/>
        </authorList>
    </citation>
    <scope>NUCLEOTIDE SEQUENCE [LARGE SCALE GENOMIC DNA]</scope>
    <source>
        <strain evidence="11 12">KCTC 23863</strain>
    </source>
</reference>
<evidence type="ECO:0000256" key="9">
    <source>
        <dbReference type="SAM" id="Phobius"/>
    </source>
</evidence>
<comment type="subcellular location">
    <subcellularLocation>
        <location evidence="1">Cell membrane</location>
        <topology evidence="1">Multi-pass membrane protein</topology>
    </subcellularLocation>
</comment>
<feature type="transmembrane region" description="Helical" evidence="9">
    <location>
        <begin position="337"/>
        <end position="360"/>
    </location>
</feature>
<dbReference type="InterPro" id="IPR006153">
    <property type="entry name" value="Cation/H_exchanger_TM"/>
</dbReference>
<dbReference type="NCBIfam" id="NF003714">
    <property type="entry name" value="PRK05326.1-1"/>
    <property type="match status" value="1"/>
</dbReference>
<evidence type="ECO:0000256" key="3">
    <source>
        <dbReference type="ARBA" id="ARBA00022449"/>
    </source>
</evidence>
<dbReference type="AlphaFoldDB" id="A0A7X3MNY4"/>
<dbReference type="GO" id="GO:0015297">
    <property type="term" value="F:antiporter activity"/>
    <property type="evidence" value="ECO:0007669"/>
    <property type="project" value="UniProtKB-KW"/>
</dbReference>
<dbReference type="GO" id="GO:1902600">
    <property type="term" value="P:proton transmembrane transport"/>
    <property type="evidence" value="ECO:0007669"/>
    <property type="project" value="InterPro"/>
</dbReference>
<feature type="transmembrane region" description="Helical" evidence="9">
    <location>
        <begin position="301"/>
        <end position="325"/>
    </location>
</feature>
<dbReference type="NCBIfam" id="NF003715">
    <property type="entry name" value="PRK05326.1-2"/>
    <property type="match status" value="1"/>
</dbReference>
<comment type="caution">
    <text evidence="11">The sequence shown here is derived from an EMBL/GenBank/DDBJ whole genome shotgun (WGS) entry which is preliminary data.</text>
</comment>
<dbReference type="GO" id="GO:0005886">
    <property type="term" value="C:plasma membrane"/>
    <property type="evidence" value="ECO:0007669"/>
    <property type="project" value="UniProtKB-SubCell"/>
</dbReference>
<evidence type="ECO:0000256" key="8">
    <source>
        <dbReference type="ARBA" id="ARBA00023136"/>
    </source>
</evidence>
<evidence type="ECO:0000259" key="10">
    <source>
        <dbReference type="Pfam" id="PF00999"/>
    </source>
</evidence>
<keyword evidence="7" id="KW-0406">Ion transport</keyword>
<evidence type="ECO:0000313" key="12">
    <source>
        <dbReference type="Proteomes" id="UP000436483"/>
    </source>
</evidence>
<feature type="transmembrane region" description="Helical" evidence="9">
    <location>
        <begin position="198"/>
        <end position="216"/>
    </location>
</feature>
<feature type="transmembrane region" description="Helical" evidence="9">
    <location>
        <begin position="58"/>
        <end position="77"/>
    </location>
</feature>
<keyword evidence="3" id="KW-0050">Antiport</keyword>
<sequence>MFDAMFLAILVGAGLIVISAITSLVAFRIGAPLLLVFLVIGLLAGEDGPGGLQFSDASAAYFIGSLALAVILFDSGFNTRLKSLRSAAAPALLLATIGVVATAALVGVAAHVLFGLSYLEGFLLGSIIGSTDAAAVFFLLRVGGVTIRDRVRSILEVESSSNDPIAILLTTALVDLLVASKGAAGLSWEFAWQVGEQMGLGLALGAGGGLVMAAGINRLNLEAGLYAVVTIGAALLTFAATGLVGGSGFLAVYIAGLIAGNAPARGMASLRRFMDGLTWLCQIVMFLLLGLFATPSQFPQAVVPGIGIAVVLMFFARPVAVWLCLLPFRLHQQDIAFIGWVGLRGAVSILLALLPIIGGLPNGQTFFNVTFLVVLTSLALQGWTLRPVARRLGVVVPPALGPLEKIQLELPGTARHELAVYHIVPDSPVAKGQRLPRWARPSLIIRDGISMRLHDAGRIQSGDYVCIFAAPRLMPLLDRLFASPVPIPAEDPLFFGQFALDPQQPIGLVARSYDMPLPRDPDMPVGEFIRRRLAGHVEIGDRVGLGGIDLIVREIDGSGLPRVVGLHLGSDDEPRLNWPFFLNWHDLKAAARAWWRTRRTHAKPMEPVSPTPPRTEDSRSV</sequence>
<dbReference type="RefSeq" id="WP_160883134.1">
    <property type="nucleotide sequence ID" value="NZ_WURB01000002.1"/>
</dbReference>
<feature type="transmembrane region" description="Helical" evidence="9">
    <location>
        <begin position="246"/>
        <end position="264"/>
    </location>
</feature>
<dbReference type="Pfam" id="PF00999">
    <property type="entry name" value="Na_H_Exchanger"/>
    <property type="match status" value="1"/>
</dbReference>
<dbReference type="InterPro" id="IPR038770">
    <property type="entry name" value="Na+/solute_symporter_sf"/>
</dbReference>